<dbReference type="InterPro" id="IPR001242">
    <property type="entry name" value="Condensation_dom"/>
</dbReference>
<dbReference type="InterPro" id="IPR020802">
    <property type="entry name" value="TesA-like"/>
</dbReference>
<dbReference type="InterPro" id="IPR042099">
    <property type="entry name" value="ANL_N_sf"/>
</dbReference>
<dbReference type="GO" id="GO:0044550">
    <property type="term" value="P:secondary metabolite biosynthetic process"/>
    <property type="evidence" value="ECO:0007669"/>
    <property type="project" value="UniProtKB-ARBA"/>
</dbReference>
<dbReference type="Gene3D" id="2.30.38.10">
    <property type="entry name" value="Luciferase, Domain 3"/>
    <property type="match status" value="2"/>
</dbReference>
<dbReference type="GO" id="GO:0031177">
    <property type="term" value="F:phosphopantetheine binding"/>
    <property type="evidence" value="ECO:0007669"/>
    <property type="project" value="InterPro"/>
</dbReference>
<dbReference type="FunFam" id="3.30.300.30:FF:000010">
    <property type="entry name" value="Enterobactin synthetase component F"/>
    <property type="match status" value="3"/>
</dbReference>
<dbReference type="RefSeq" id="WP_116175255.1">
    <property type="nucleotide sequence ID" value="NZ_CP144375.1"/>
</dbReference>
<dbReference type="SMART" id="SM00823">
    <property type="entry name" value="PKS_PP"/>
    <property type="match status" value="3"/>
</dbReference>
<dbReference type="FunFam" id="3.40.50.980:FF:000001">
    <property type="entry name" value="Non-ribosomal peptide synthetase"/>
    <property type="match status" value="2"/>
</dbReference>
<dbReference type="CDD" id="cd19540">
    <property type="entry name" value="LCL_NRPS-like"/>
    <property type="match status" value="1"/>
</dbReference>
<dbReference type="GO" id="GO:0008610">
    <property type="term" value="P:lipid biosynthetic process"/>
    <property type="evidence" value="ECO:0007669"/>
    <property type="project" value="UniProtKB-ARBA"/>
</dbReference>
<comment type="caution">
    <text evidence="7">The sequence shown here is derived from an EMBL/GenBank/DDBJ whole genome shotgun (WGS) entry which is preliminary data.</text>
</comment>
<dbReference type="InterPro" id="IPR001031">
    <property type="entry name" value="Thioesterase"/>
</dbReference>
<keyword evidence="5" id="KW-0045">Antibiotic biosynthesis</keyword>
<dbReference type="InterPro" id="IPR006162">
    <property type="entry name" value="Ppantetheine_attach_site"/>
</dbReference>
<dbReference type="InterPro" id="IPR045851">
    <property type="entry name" value="AMP-bd_C_sf"/>
</dbReference>
<dbReference type="Pfam" id="PF00668">
    <property type="entry name" value="Condensation"/>
    <property type="match status" value="4"/>
</dbReference>
<reference evidence="7 8" key="1">
    <citation type="submission" date="2018-08" db="EMBL/GenBank/DDBJ databases">
        <title>Genomic Encyclopedia of Archaeal and Bacterial Type Strains, Phase II (KMG-II): from individual species to whole genera.</title>
        <authorList>
            <person name="Goeker M."/>
        </authorList>
    </citation>
    <scope>NUCLEOTIDE SEQUENCE [LARGE SCALE GENOMIC DNA]</scope>
    <source>
        <strain evidence="7 8">DSM 45791</strain>
    </source>
</reference>
<dbReference type="FunFam" id="3.40.50.12780:FF:000012">
    <property type="entry name" value="Non-ribosomal peptide synthetase"/>
    <property type="match status" value="1"/>
</dbReference>
<dbReference type="Gene3D" id="3.30.559.30">
    <property type="entry name" value="Nonribosomal peptide synthetase, condensation domain"/>
    <property type="match status" value="4"/>
</dbReference>
<evidence type="ECO:0000256" key="4">
    <source>
        <dbReference type="ARBA" id="ARBA00022737"/>
    </source>
</evidence>
<evidence type="ECO:0000313" key="7">
    <source>
        <dbReference type="EMBL" id="REH48497.1"/>
    </source>
</evidence>
<keyword evidence="4" id="KW-0677">Repeat</keyword>
<dbReference type="PROSITE" id="PS00455">
    <property type="entry name" value="AMP_BINDING"/>
    <property type="match status" value="3"/>
</dbReference>
<dbReference type="Gene3D" id="3.40.50.980">
    <property type="match status" value="4"/>
</dbReference>
<keyword evidence="2" id="KW-0596">Phosphopantetheine</keyword>
<dbReference type="CDD" id="cd05930">
    <property type="entry name" value="A_NRPS"/>
    <property type="match status" value="2"/>
</dbReference>
<gene>
    <name evidence="7" type="ORF">BCF44_105356</name>
</gene>
<dbReference type="Gene3D" id="3.40.50.1820">
    <property type="entry name" value="alpha/beta hydrolase"/>
    <property type="match status" value="1"/>
</dbReference>
<dbReference type="GO" id="GO:0043041">
    <property type="term" value="P:amino acid activation for nonribosomal peptide biosynthetic process"/>
    <property type="evidence" value="ECO:0007669"/>
    <property type="project" value="TreeGrafter"/>
</dbReference>
<feature type="domain" description="Carrier" evidence="6">
    <location>
        <begin position="2434"/>
        <end position="2509"/>
    </location>
</feature>
<dbReference type="InterPro" id="IPR020806">
    <property type="entry name" value="PKS_PP-bd"/>
</dbReference>
<dbReference type="InterPro" id="IPR029058">
    <property type="entry name" value="AB_hydrolase_fold"/>
</dbReference>
<dbReference type="InterPro" id="IPR025110">
    <property type="entry name" value="AMP-bd_C"/>
</dbReference>
<dbReference type="GO" id="GO:0005829">
    <property type="term" value="C:cytosol"/>
    <property type="evidence" value="ECO:0007669"/>
    <property type="project" value="TreeGrafter"/>
</dbReference>
<sequence length="3845" mass="412039">MTAGHLTGLPLSAGQTDIWFDEKLSDAGAAYTMGGYLDIRGRLDHGAFRRAVTGLVAEAECLRIRVHDRDGVPYQVVAPVEPLPLAEADLGGEPDAEAEALRRLRAELSRPFALDGSPLFRLVVLTLSAERTLFGMFVHHLACDGFSQVIFWRRLAATYQALLAGADPTDDALPPLRQLIEAEAEYAGSDQEAADEAFWRQRFAQTPELISLSASRAEPGPEFARAGAVLPDATARALRAAAWQARVTPGTVIMAAVAVYSGRMTGADDVLLSLPVAARTGAAMRAVPGMVANYLPLAVPVRPATTRSELLDGTAAELRRILSHQRLRVSRTRRAMGLRSDDRRPFGPFVNIFPQDARLRLGECEVVVRSLSTGLIDDFEFTVVETADAGFEVFANGNLSRHTESEVDGHLARFVDFLDRFARADPDTPLARLDVLTDDERDRLLRSGAGARDEEEFVDVARRIRAVAGRRPDAIAVTDAGGDTTYAGLTATAAAIGRRLGRGGLVAVLAGPGSGFIATVLGVLGAGGAYLPLDVHAPVARLASLLADSGADRLVADPAHSALAEQVVAAAGGSVELLELDGATAEAGDLPPVSADDLAYVIFTSGSTGRPKGAMVHRAGLVNHLLAKVADLGLSEVDTVLQNAPLTFDISVWQMLAALLVGGRVRVVDRDVAADPELLFPLAEADGVTVVEVVPSLLRAALDAWDLAVARPELPAVRWLVATGEALPAALCRRWAAWFPEIPVVNAYGPTECSDDVTHAVITGGGSDAGFAAPIGRAVRNTDLYVLNEALCLVPAGVPGELYVAGTGVGRGYLGDPARTAATFVADPFGPRGRRMYRTGDTVVRRPDGQLEFLERRDSQVKVRGHRIELGEVEAALATAPGVADAVVRVVADESAAKRLVGYFVGGADPAAVRDHLAAVLPEHMVPALLLPLEAMPLTPHGKVDHNALPTPHFAAPRRGRSARGWQEELLCAVLAEVLGLPEVGVDDNFFALGGDSISSIQVVARARRAGLAITPRDVFRLRTAAAIAAVAVPVGAATPALVDDGVGEIEPVPAMHELREQVGPHDDALARYSQHAVVQLPPGTRFDELTLALQRVLDHHHALRMRLDVPAPGLWALVAPPPGAVTAAGILTRSGGSVEEQAAAARARLDPRAGVMAQAVLLDGDRLLLVLHHLVVDGVSWRILAPDLLDALRGEALDPVGTSYRAWARLLSEQARSAARAAELPLWVAQTPAEPALGSRPLDPAVDVYDTIGRCRRELPADRTAALLTSVPAAFHTDVNDVLLAAFAVAMADWRRRQDAVTVHLERHGREQLTDTLNLSRTVGWFTSAHPVRLDLDGVRRGDPGSAVKRIKEQLRAIPDHGIGYGQLRHLNPQTQRLLGQSAGPQVGFNYLGRFQPGAVIGLGVDPGMPLPHVLDVTAVTEDRDDGAVLTVDVAFAAGVLTPSEVDDLADGWIRVLSALVDLGAGGHSPSDFELVEVSQREVDDLDASTDGLTDVLPLTPLQRGLLVRDEAYTLQVTIDLEGDLDLVRLRSAAERLQGRHPSARAHFRHLAAGDPVCVVTGQAPPPWGEIDLTGVAAAELPSEVDRLTDADWRHGFDLAEPPLVRFTVLRLPGRRCRLLWTAHHLLFDGWSMSIMARELFALYSGAEPAAPAPYRDYLLWLAAQDGDAARQAWREELAGVGGPTLFAPTGRGAEPTLPVTLVRELDEELSERLSAWASRQGLTLNTVIQGCWALLVGRLTGRADVVFGAVNSGRPAELAGVESMVGAFMHTLPVRARLDPGLSLTELLIDLQDRQLALEAHQHIGLAEVQRCAGVGELFDTVLTYNNFPTDLGALEPGLRVLDWRAKVVAEYPLALGVYPGRRLRLDAHHNPDVFGRDRIETVLDRFEHLLRTLVTEPGRRVGDVDVLLPRERRLILHDWSGVADRPRDVLLPQLFEAHAAGRPAAPAILDRAAVVDYADLNARANRLARLLVEHGAAPGRIVALALPRSVHNVVAVLAVLKTGAAYLPIDPGYPPERVAQILGESRPIAVVATDEFARRAAPSAPVVLTVDDEAAVRGRSGADLTDEERVRPLRPADPAYVIYTSGSTGRPKGVVVDHAGFAAMVASLVQRFGLSPRTRVLHFASVSFDGAVWELALALFTGGSLVIADEEHRVAGAPLVDLITHAGVTLAGLPPVVVAALPADTELPPDLTLVVAGEACPEEVVTRWADKVRLFNGYGPTESVVSATVCGPLPARGRPPIGRPTTAHRVYVLDARLQPTPVDVVGELYVAAGLARGYLDRPGLTAQRFVADPFGGRGERMYRTGDLVRWRPDGQLDYVGRLDDQVQVRGFRVEPGEVESALTAHPAVSQAVVVMREDRTGDKRLVGYLVTEGTGTEVPAGLRGHLGALLPDYMVPSAFVVIERIPLTQRGKLDRAALPVPEFATAAASRQPRTPVEEILCGLFADVLELDSVGVDDDFFDLGGQSLLATRLVSQARTLLGVELPIRALFETRTVAALADRVGAAATARPPLRRVPEAHSGAGSPLSFAQQRLWFLNRLDDGASGTYNVPLALRLTGELRADAMQAALRDLVERHEVLSSVFPEYDGVPHQCVLDAPANHPLLRATRLDESELDAALTAEADRGFDLTTEPGLRARLYVLGADRYVLLLVFHHIAFDGWSIAPLLGELMSAYGARSAGRTPVWTPLPVQYNDYSWWQRELLGDEDDPTSLFSAQLRYWTGALANLPEQLRLPTDFPRPAVTSYRGDDVEFAVDPELHARLSEIARRAGATLFMVLQAAVSALLTKLGAGTDIPLGSPVAGRTDEALHDLVGYFVNTLVLRTDTGGDPTLLDLVRQVRETNLAAYAHQDLPFEDIVEAINPARSLSRQALFQVMLLVQSEQHEPGLTAGLSVEVQRVRSGRAKFDLTVQFYEGRRDGAAAMSGILEYNTDLFTRGTAERLATTLVTWLRAVAAAPDERLSRVDVLDPDRRRRMLEDWNATDHEVPDLTVPQLFERQAAGTPDAYAVDDVTYRELDARATRLARRLASLGAGPDRTVALALPGTVEMVVAVLAVLKSGAAYLPVDAEHAGDRVAGMIEDAAPVCVLSTVELADGLRGLGADVVVIDGVDDAEPSDVDLVGPQPGHPAYVIYTSGSTGRPKGVVVEHRALVNYVSWAVSAYPSLRDSAFLHSPLSFDLTVTALFGPLLSGGRVRLGELAEGGGPARTAFLKATPSHLPLLTYLPPAHSPGAELVLGGEPLPGYQLDQWRAAHPGARTVNEYGPTETTVGCTALPIEPGEPIPADILPLGRPVWNTRVYVLDAMLAPVAPGVVGELYVAGANLARGYLRRPGLTASRFVADPFGPPGSRLYRTGDLARWDDDGGLWFAGRDDDQVKIRGYRVELGEVEAVIAGHTAVRQVAVVAREDESGQRYLVAYVVTADGRALDVTALTRSLETRLPAYMVPGAFVAVPELAVTANGKLDRAALPSPEAVAARGRDREAASETERTLRGVVLEVLSLPEIGLADNIFEVGGDSIRAVKIVSRARKAGLTVAIADIFAHQSIEALAAELDRRQQPAGDGPGRAELIAEVFDRVRRVADADPFATVLPMQPDGARPPLFCLYSGVGFSLPYIGLAAHLGAEQPIYGIQNAAITELAPLPDTMADAVDDCVRRIRHVRPNGPYHLLGWSFGGILTHEVAARLRADGDEVGLVANLDGYPRPQDEERGGDQDMLGWLVQLAGQDGAQFAGRAIDPADLIALLRRDGNPLADLGERRVVAVLDTMRRHSQLLRGFRPSRYDGRVVLFVATAGATEPELAARVDGWRAGLVGDLAVHEVDCVHDDMMQPGPLGRIGSVLATELDRLARP</sequence>
<dbReference type="GO" id="GO:0017000">
    <property type="term" value="P:antibiotic biosynthetic process"/>
    <property type="evidence" value="ECO:0007669"/>
    <property type="project" value="UniProtKB-KW"/>
</dbReference>
<dbReference type="Gene3D" id="3.40.50.12780">
    <property type="entry name" value="N-terminal domain of ligase-like"/>
    <property type="match status" value="1"/>
</dbReference>
<dbReference type="NCBIfam" id="TIGR01733">
    <property type="entry name" value="AA-adenyl-dom"/>
    <property type="match status" value="3"/>
</dbReference>
<dbReference type="EMBL" id="QUNO01000005">
    <property type="protein sequence ID" value="REH48497.1"/>
    <property type="molecule type" value="Genomic_DNA"/>
</dbReference>
<keyword evidence="3" id="KW-0597">Phosphoprotein</keyword>
<dbReference type="InterPro" id="IPR009081">
    <property type="entry name" value="PP-bd_ACP"/>
</dbReference>
<dbReference type="PANTHER" id="PTHR45527:SF1">
    <property type="entry name" value="FATTY ACID SYNTHASE"/>
    <property type="match status" value="1"/>
</dbReference>
<accession>A0A3E0HQ09</accession>
<dbReference type="InterPro" id="IPR036736">
    <property type="entry name" value="ACP-like_sf"/>
</dbReference>
<dbReference type="InterPro" id="IPR000873">
    <property type="entry name" value="AMP-dep_synth/lig_dom"/>
</dbReference>
<dbReference type="SUPFAM" id="SSF53474">
    <property type="entry name" value="alpha/beta-Hydrolases"/>
    <property type="match status" value="1"/>
</dbReference>
<dbReference type="Proteomes" id="UP000256269">
    <property type="component" value="Unassembled WGS sequence"/>
</dbReference>
<dbReference type="PROSITE" id="PS00012">
    <property type="entry name" value="PHOSPHOPANTETHEINE"/>
    <property type="match status" value="2"/>
</dbReference>
<dbReference type="InterPro" id="IPR020845">
    <property type="entry name" value="AMP-binding_CS"/>
</dbReference>
<dbReference type="Pfam" id="PF00501">
    <property type="entry name" value="AMP-binding"/>
    <property type="match status" value="3"/>
</dbReference>
<comment type="cofactor">
    <cofactor evidence="1">
        <name>pantetheine 4'-phosphate</name>
        <dbReference type="ChEBI" id="CHEBI:47942"/>
    </cofactor>
</comment>
<dbReference type="Gene3D" id="1.10.1200.10">
    <property type="entry name" value="ACP-like"/>
    <property type="match status" value="2"/>
</dbReference>
<dbReference type="FunFam" id="2.30.38.10:FF:000001">
    <property type="entry name" value="Non-ribosomal peptide synthetase PvdI"/>
    <property type="match status" value="3"/>
</dbReference>
<dbReference type="FunFam" id="3.30.559.30:FF:000001">
    <property type="entry name" value="Non-ribosomal peptide synthetase"/>
    <property type="match status" value="1"/>
</dbReference>
<keyword evidence="8" id="KW-1185">Reference proteome</keyword>
<dbReference type="GO" id="GO:0072330">
    <property type="term" value="P:monocarboxylic acid biosynthetic process"/>
    <property type="evidence" value="ECO:0007669"/>
    <property type="project" value="UniProtKB-ARBA"/>
</dbReference>
<protein>
    <submittedName>
        <fullName evidence="7">Non-ribosomal peptide synthase protein (TIGR01720 family)/amino acid adenylation domain-containing protein</fullName>
    </submittedName>
</protein>
<dbReference type="Pfam" id="PF13193">
    <property type="entry name" value="AMP-binding_C"/>
    <property type="match status" value="3"/>
</dbReference>
<dbReference type="Pfam" id="PF00550">
    <property type="entry name" value="PP-binding"/>
    <property type="match status" value="3"/>
</dbReference>
<evidence type="ECO:0000259" key="6">
    <source>
        <dbReference type="PROSITE" id="PS50075"/>
    </source>
</evidence>
<dbReference type="PANTHER" id="PTHR45527">
    <property type="entry name" value="NONRIBOSOMAL PEPTIDE SYNTHETASE"/>
    <property type="match status" value="1"/>
</dbReference>
<feature type="domain" description="Carrier" evidence="6">
    <location>
        <begin position="3480"/>
        <end position="3554"/>
    </location>
</feature>
<dbReference type="NCBIfam" id="NF003417">
    <property type="entry name" value="PRK04813.1"/>
    <property type="match status" value="3"/>
</dbReference>
<evidence type="ECO:0000313" key="8">
    <source>
        <dbReference type="Proteomes" id="UP000256269"/>
    </source>
</evidence>
<dbReference type="NCBIfam" id="TIGR01720">
    <property type="entry name" value="NRPS-para261"/>
    <property type="match status" value="1"/>
</dbReference>
<dbReference type="SUPFAM" id="SSF56801">
    <property type="entry name" value="Acetyl-CoA synthetase-like"/>
    <property type="match status" value="3"/>
</dbReference>
<dbReference type="OrthoDB" id="2378856at2"/>
<dbReference type="SUPFAM" id="SSF52777">
    <property type="entry name" value="CoA-dependent acyltransferases"/>
    <property type="match status" value="8"/>
</dbReference>
<dbReference type="SUPFAM" id="SSF47336">
    <property type="entry name" value="ACP-like"/>
    <property type="match status" value="3"/>
</dbReference>
<feature type="domain" description="Carrier" evidence="6">
    <location>
        <begin position="962"/>
        <end position="1036"/>
    </location>
</feature>
<name>A0A3E0HQ09_9PSEU</name>
<dbReference type="Gene3D" id="3.30.559.10">
    <property type="entry name" value="Chloramphenicol acetyltransferase-like domain"/>
    <property type="match status" value="4"/>
</dbReference>
<evidence type="ECO:0000256" key="2">
    <source>
        <dbReference type="ARBA" id="ARBA00022450"/>
    </source>
</evidence>
<organism evidence="7 8">
    <name type="scientific">Kutzneria buriramensis</name>
    <dbReference type="NCBI Taxonomy" id="1045776"/>
    <lineage>
        <taxon>Bacteria</taxon>
        <taxon>Bacillati</taxon>
        <taxon>Actinomycetota</taxon>
        <taxon>Actinomycetes</taxon>
        <taxon>Pseudonocardiales</taxon>
        <taxon>Pseudonocardiaceae</taxon>
        <taxon>Kutzneria</taxon>
    </lineage>
</organism>
<dbReference type="Pfam" id="PF00975">
    <property type="entry name" value="Thioesterase"/>
    <property type="match status" value="1"/>
</dbReference>
<dbReference type="InterPro" id="IPR010060">
    <property type="entry name" value="NRPS_synth"/>
</dbReference>
<evidence type="ECO:0000256" key="5">
    <source>
        <dbReference type="ARBA" id="ARBA00023194"/>
    </source>
</evidence>
<dbReference type="PROSITE" id="PS50075">
    <property type="entry name" value="CARRIER"/>
    <property type="match status" value="3"/>
</dbReference>
<dbReference type="FunFam" id="1.10.1200.10:FF:000016">
    <property type="entry name" value="Non-ribosomal peptide synthase"/>
    <property type="match status" value="1"/>
</dbReference>
<dbReference type="GO" id="GO:0003824">
    <property type="term" value="F:catalytic activity"/>
    <property type="evidence" value="ECO:0007669"/>
    <property type="project" value="InterPro"/>
</dbReference>
<evidence type="ECO:0000256" key="3">
    <source>
        <dbReference type="ARBA" id="ARBA00022553"/>
    </source>
</evidence>
<dbReference type="InterPro" id="IPR010071">
    <property type="entry name" value="AA_adenyl_dom"/>
</dbReference>
<proteinExistence type="predicted"/>
<dbReference type="Gene3D" id="3.30.300.30">
    <property type="match status" value="3"/>
</dbReference>
<dbReference type="InterPro" id="IPR023213">
    <property type="entry name" value="CAT-like_dom_sf"/>
</dbReference>
<dbReference type="CDD" id="cd19543">
    <property type="entry name" value="DCL_NRPS"/>
    <property type="match status" value="1"/>
</dbReference>
<evidence type="ECO:0000256" key="1">
    <source>
        <dbReference type="ARBA" id="ARBA00001957"/>
    </source>
</evidence>
<dbReference type="SMART" id="SM00824">
    <property type="entry name" value="PKS_TE"/>
    <property type="match status" value="1"/>
</dbReference>